<gene>
    <name evidence="9" type="primary">LOC102805667</name>
</gene>
<evidence type="ECO:0000256" key="2">
    <source>
        <dbReference type="ARBA" id="ARBA00022692"/>
    </source>
</evidence>
<evidence type="ECO:0000313" key="9">
    <source>
        <dbReference type="RefSeq" id="XP_006822541.1"/>
    </source>
</evidence>
<keyword evidence="4" id="KW-1133">Transmembrane helix</keyword>
<feature type="domain" description="WSC" evidence="7">
    <location>
        <begin position="1"/>
        <end position="95"/>
    </location>
</feature>
<evidence type="ECO:0000313" key="8">
    <source>
        <dbReference type="Proteomes" id="UP000694865"/>
    </source>
</evidence>
<keyword evidence="3" id="KW-0732">Signal</keyword>
<evidence type="ECO:0000256" key="6">
    <source>
        <dbReference type="ARBA" id="ARBA00023180"/>
    </source>
</evidence>
<organism evidence="8 9">
    <name type="scientific">Saccoglossus kowalevskii</name>
    <name type="common">Acorn worm</name>
    <dbReference type="NCBI Taxonomy" id="10224"/>
    <lineage>
        <taxon>Eukaryota</taxon>
        <taxon>Metazoa</taxon>
        <taxon>Hemichordata</taxon>
        <taxon>Enteropneusta</taxon>
        <taxon>Harrimaniidae</taxon>
        <taxon>Saccoglossus</taxon>
    </lineage>
</organism>
<keyword evidence="2" id="KW-0812">Transmembrane</keyword>
<comment type="subcellular location">
    <subcellularLocation>
        <location evidence="1">Membrane</location>
        <topology evidence="1">Single-pass membrane protein</topology>
    </subcellularLocation>
</comment>
<protein>
    <submittedName>
        <fullName evidence="9">WSC domain-containing protein 2-like</fullName>
    </submittedName>
</protein>
<keyword evidence="5" id="KW-0472">Membrane</keyword>
<dbReference type="Pfam" id="PF01822">
    <property type="entry name" value="WSC"/>
    <property type="match status" value="2"/>
</dbReference>
<evidence type="ECO:0000256" key="5">
    <source>
        <dbReference type="ARBA" id="ARBA00023136"/>
    </source>
</evidence>
<dbReference type="Proteomes" id="UP000694865">
    <property type="component" value="Unplaced"/>
</dbReference>
<reference evidence="9" key="1">
    <citation type="submission" date="2025-08" db="UniProtKB">
        <authorList>
            <consortium name="RefSeq"/>
        </authorList>
    </citation>
    <scope>IDENTIFICATION</scope>
    <source>
        <tissue evidence="9">Testes</tissue>
    </source>
</reference>
<keyword evidence="8" id="KW-1185">Reference proteome</keyword>
<evidence type="ECO:0000259" key="7">
    <source>
        <dbReference type="PROSITE" id="PS51212"/>
    </source>
</evidence>
<dbReference type="InterPro" id="IPR051836">
    <property type="entry name" value="Kremen_rcpt"/>
</dbReference>
<feature type="non-terminal residue" evidence="9">
    <location>
        <position position="191"/>
    </location>
</feature>
<dbReference type="PANTHER" id="PTHR24269:SF16">
    <property type="entry name" value="PROTEIN SLG1"/>
    <property type="match status" value="1"/>
</dbReference>
<sequence>ESIPIGCYNEGTPRTLDMFEWDSSDVTATECVNFCYESMSPLEVIYAGVQGTVCTCGTTYHTYGEGVDEDCNTPCSADSSQICGGDSSISVAEIRIGSYMGCFNDGTPRALSSASKTGYDGMTAGACIGFCTQRAASSQYAGVQAGDECYCGNSYDTYGHADESDCNEQCSGDSSEICGGTMLSSVHLMGY</sequence>
<feature type="non-terminal residue" evidence="9">
    <location>
        <position position="1"/>
    </location>
</feature>
<proteinExistence type="predicted"/>
<dbReference type="RefSeq" id="XP_006822541.1">
    <property type="nucleotide sequence ID" value="XM_006822478.1"/>
</dbReference>
<dbReference type="PANTHER" id="PTHR24269">
    <property type="entry name" value="KREMEN PROTEIN"/>
    <property type="match status" value="1"/>
</dbReference>
<dbReference type="InterPro" id="IPR002889">
    <property type="entry name" value="WSC_carb-bd"/>
</dbReference>
<dbReference type="SMART" id="SM00321">
    <property type="entry name" value="WSC"/>
    <property type="match status" value="2"/>
</dbReference>
<dbReference type="GeneID" id="102805667"/>
<name>A0ABM0MRA0_SACKO</name>
<evidence type="ECO:0000256" key="4">
    <source>
        <dbReference type="ARBA" id="ARBA00022989"/>
    </source>
</evidence>
<evidence type="ECO:0000256" key="1">
    <source>
        <dbReference type="ARBA" id="ARBA00004167"/>
    </source>
</evidence>
<feature type="domain" description="WSC" evidence="7">
    <location>
        <begin position="96"/>
        <end position="190"/>
    </location>
</feature>
<accession>A0ABM0MRA0</accession>
<evidence type="ECO:0000256" key="3">
    <source>
        <dbReference type="ARBA" id="ARBA00022729"/>
    </source>
</evidence>
<keyword evidence="6" id="KW-0325">Glycoprotein</keyword>
<dbReference type="PROSITE" id="PS51212">
    <property type="entry name" value="WSC"/>
    <property type="match status" value="2"/>
</dbReference>